<protein>
    <submittedName>
        <fullName evidence="2">Uncharacterized protein</fullName>
    </submittedName>
</protein>
<comment type="caution">
    <text evidence="2">The sequence shown here is derived from an EMBL/GenBank/DDBJ whole genome shotgun (WGS) entry which is preliminary data.</text>
</comment>
<organism evidence="2 3">
    <name type="scientific">Pleuronectes platessa</name>
    <name type="common">European plaice</name>
    <dbReference type="NCBI Taxonomy" id="8262"/>
    <lineage>
        <taxon>Eukaryota</taxon>
        <taxon>Metazoa</taxon>
        <taxon>Chordata</taxon>
        <taxon>Craniata</taxon>
        <taxon>Vertebrata</taxon>
        <taxon>Euteleostomi</taxon>
        <taxon>Actinopterygii</taxon>
        <taxon>Neopterygii</taxon>
        <taxon>Teleostei</taxon>
        <taxon>Neoteleostei</taxon>
        <taxon>Acanthomorphata</taxon>
        <taxon>Carangaria</taxon>
        <taxon>Pleuronectiformes</taxon>
        <taxon>Pleuronectoidei</taxon>
        <taxon>Pleuronectidae</taxon>
        <taxon>Pleuronectes</taxon>
    </lineage>
</organism>
<name>A0A9N7UG10_PLEPL</name>
<evidence type="ECO:0000256" key="1">
    <source>
        <dbReference type="SAM" id="MobiDB-lite"/>
    </source>
</evidence>
<proteinExistence type="predicted"/>
<dbReference type="EMBL" id="CADEAL010001204">
    <property type="protein sequence ID" value="CAB1430105.1"/>
    <property type="molecule type" value="Genomic_DNA"/>
</dbReference>
<feature type="region of interest" description="Disordered" evidence="1">
    <location>
        <begin position="80"/>
        <end position="102"/>
    </location>
</feature>
<accession>A0A9N7UG10</accession>
<dbReference type="Proteomes" id="UP001153269">
    <property type="component" value="Unassembled WGS sequence"/>
</dbReference>
<keyword evidence="3" id="KW-1185">Reference proteome</keyword>
<reference evidence="2" key="1">
    <citation type="submission" date="2020-03" db="EMBL/GenBank/DDBJ databases">
        <authorList>
            <person name="Weist P."/>
        </authorList>
    </citation>
    <scope>NUCLEOTIDE SEQUENCE</scope>
</reference>
<dbReference type="AlphaFoldDB" id="A0A9N7UG10"/>
<evidence type="ECO:0000313" key="2">
    <source>
        <dbReference type="EMBL" id="CAB1430105.1"/>
    </source>
</evidence>
<evidence type="ECO:0000313" key="3">
    <source>
        <dbReference type="Proteomes" id="UP001153269"/>
    </source>
</evidence>
<gene>
    <name evidence="2" type="ORF">PLEPLA_LOCUS18086</name>
</gene>
<sequence length="162" mass="17861">MKDVIDLIHPKVPSSIRPSHCTQSASSTNTPICSRFKPPQDSELIWVVASTEAGATKTRWTCITAQEAPELLITQWKKDNQDNMEAQRGGPPDTGAERNKGLNFGRENILLQAQESPPGAALPLFIPAEETKLNSVPRAREVRSIRPSADLRCNHETHRSTA</sequence>